<dbReference type="Pfam" id="PF00106">
    <property type="entry name" value="adh_short"/>
    <property type="match status" value="1"/>
</dbReference>
<evidence type="ECO:0000256" key="3">
    <source>
        <dbReference type="ARBA" id="ARBA00023002"/>
    </source>
</evidence>
<name>A0A543A138_9ACTN</name>
<keyword evidence="3" id="KW-0560">Oxidoreductase</keyword>
<dbReference type="AlphaFoldDB" id="A0A543A138"/>
<protein>
    <submittedName>
        <fullName evidence="5">Short-subunit dehydrogenase</fullName>
    </submittedName>
</protein>
<dbReference type="GO" id="GO:0016491">
    <property type="term" value="F:oxidoreductase activity"/>
    <property type="evidence" value="ECO:0007669"/>
    <property type="project" value="UniProtKB-KW"/>
</dbReference>
<sequence>MAVSRRSMSGRHALVTGAASGIGRAVAEKLADSGAVLHITDLHEDGLRETRRAIEARGGIVATAHPADVSSLDDVRALAELVHAQTPAVDAVLNVAGIAVWGTVERLSHEQWRSAIEVNLMGPIHVIECFVPAMIHGGRGGHLVNVASAAALVGLPWHAPYSASKFGLRGISEVLRFDLARHRIAVTLVTPGAVATPLTGSVQIAGVDTTSAQFRRLRERFEGRAVSPEHAAERIVEGMLRGRYLVQTSRDIALLHGIQRYAPPVYALIMGVANRLVSRIRWDAP</sequence>
<dbReference type="PROSITE" id="PS00061">
    <property type="entry name" value="ADH_SHORT"/>
    <property type="match status" value="1"/>
</dbReference>
<dbReference type="InterPro" id="IPR002347">
    <property type="entry name" value="SDR_fam"/>
</dbReference>
<dbReference type="InterPro" id="IPR020904">
    <property type="entry name" value="Sc_DH/Rdtase_CS"/>
</dbReference>
<dbReference type="Proteomes" id="UP000320209">
    <property type="component" value="Unassembled WGS sequence"/>
</dbReference>
<dbReference type="EMBL" id="VFOV01000001">
    <property type="protein sequence ID" value="TQL66291.1"/>
    <property type="molecule type" value="Genomic_DNA"/>
</dbReference>
<accession>A0A543A138</accession>
<dbReference type="OrthoDB" id="3691025at2"/>
<dbReference type="PRINTS" id="PR00081">
    <property type="entry name" value="GDHRDH"/>
</dbReference>
<dbReference type="PANTHER" id="PTHR43391:SF14">
    <property type="entry name" value="DEHYDROGENASE_REDUCTASE SDR FAMILY PROTEIN 7-LIKE"/>
    <property type="match status" value="1"/>
</dbReference>
<gene>
    <name evidence="5" type="ORF">FB381_0141</name>
</gene>
<dbReference type="PANTHER" id="PTHR43391">
    <property type="entry name" value="RETINOL DEHYDROGENASE-RELATED"/>
    <property type="match status" value="1"/>
</dbReference>
<comment type="similarity">
    <text evidence="1 4">Belongs to the short-chain dehydrogenases/reductases (SDR) family.</text>
</comment>
<dbReference type="InterPro" id="IPR036291">
    <property type="entry name" value="NAD(P)-bd_dom_sf"/>
</dbReference>
<proteinExistence type="inferred from homology"/>
<dbReference type="NCBIfam" id="NF005881">
    <property type="entry name" value="PRK07832.1"/>
    <property type="match status" value="1"/>
</dbReference>
<comment type="caution">
    <text evidence="5">The sequence shown here is derived from an EMBL/GenBank/DDBJ whole genome shotgun (WGS) entry which is preliminary data.</text>
</comment>
<reference evidence="5 6" key="1">
    <citation type="submission" date="2019-06" db="EMBL/GenBank/DDBJ databases">
        <title>Sequencing the genomes of 1000 actinobacteria strains.</title>
        <authorList>
            <person name="Klenk H.-P."/>
        </authorList>
    </citation>
    <scope>NUCLEOTIDE SEQUENCE [LARGE SCALE GENOMIC DNA]</scope>
    <source>
        <strain evidence="5 6">DSM 25218</strain>
    </source>
</reference>
<keyword evidence="6" id="KW-1185">Reference proteome</keyword>
<evidence type="ECO:0000256" key="4">
    <source>
        <dbReference type="RuleBase" id="RU000363"/>
    </source>
</evidence>
<evidence type="ECO:0000256" key="1">
    <source>
        <dbReference type="ARBA" id="ARBA00006484"/>
    </source>
</evidence>
<organism evidence="5 6">
    <name type="scientific">Nocardioides albertanoniae</name>
    <dbReference type="NCBI Taxonomy" id="1175486"/>
    <lineage>
        <taxon>Bacteria</taxon>
        <taxon>Bacillati</taxon>
        <taxon>Actinomycetota</taxon>
        <taxon>Actinomycetes</taxon>
        <taxon>Propionibacteriales</taxon>
        <taxon>Nocardioidaceae</taxon>
        <taxon>Nocardioides</taxon>
    </lineage>
</organism>
<evidence type="ECO:0000313" key="6">
    <source>
        <dbReference type="Proteomes" id="UP000320209"/>
    </source>
</evidence>
<dbReference type="PRINTS" id="PR00080">
    <property type="entry name" value="SDRFAMILY"/>
</dbReference>
<dbReference type="SUPFAM" id="SSF51735">
    <property type="entry name" value="NAD(P)-binding Rossmann-fold domains"/>
    <property type="match status" value="1"/>
</dbReference>
<evidence type="ECO:0000313" key="5">
    <source>
        <dbReference type="EMBL" id="TQL66291.1"/>
    </source>
</evidence>
<dbReference type="Gene3D" id="3.40.50.720">
    <property type="entry name" value="NAD(P)-binding Rossmann-like Domain"/>
    <property type="match status" value="1"/>
</dbReference>
<dbReference type="CDD" id="cd05233">
    <property type="entry name" value="SDR_c"/>
    <property type="match status" value="1"/>
</dbReference>
<keyword evidence="2" id="KW-0521">NADP</keyword>
<evidence type="ECO:0000256" key="2">
    <source>
        <dbReference type="ARBA" id="ARBA00022857"/>
    </source>
</evidence>